<dbReference type="AlphaFoldDB" id="A0A7T1TBT8"/>
<organism evidence="2 3">
    <name type="scientific">Streptomyces bathyalis</name>
    <dbReference type="NCBI Taxonomy" id="2710756"/>
    <lineage>
        <taxon>Bacteria</taxon>
        <taxon>Bacillati</taxon>
        <taxon>Actinomycetota</taxon>
        <taxon>Actinomycetes</taxon>
        <taxon>Kitasatosporales</taxon>
        <taxon>Streptomycetaceae</taxon>
        <taxon>Streptomyces</taxon>
    </lineage>
</organism>
<feature type="region of interest" description="Disordered" evidence="1">
    <location>
        <begin position="223"/>
        <end position="328"/>
    </location>
</feature>
<evidence type="ECO:0000313" key="3">
    <source>
        <dbReference type="Proteomes" id="UP000595046"/>
    </source>
</evidence>
<evidence type="ECO:0000256" key="1">
    <source>
        <dbReference type="SAM" id="MobiDB-lite"/>
    </source>
</evidence>
<feature type="compositionally biased region" description="Low complexity" evidence="1">
    <location>
        <begin position="223"/>
        <end position="247"/>
    </location>
</feature>
<dbReference type="EMBL" id="CP048882">
    <property type="protein sequence ID" value="QPP10087.1"/>
    <property type="molecule type" value="Genomic_DNA"/>
</dbReference>
<reference evidence="3" key="1">
    <citation type="submission" date="2020-02" db="EMBL/GenBank/DDBJ databases">
        <title>Streptomyces sp. ASO4wet.</title>
        <authorList>
            <person name="Risdian C."/>
            <person name="Landwehr W."/>
            <person name="Schupp P."/>
            <person name="Wink J."/>
        </authorList>
    </citation>
    <scope>NUCLEOTIDE SEQUENCE [LARGE SCALE GENOMIC DNA]</scope>
    <source>
        <strain evidence="3">ASO4wet</strain>
    </source>
</reference>
<dbReference type="RefSeq" id="WP_197353847.1">
    <property type="nucleotide sequence ID" value="NZ_CP048882.1"/>
</dbReference>
<name>A0A7T1TBT8_9ACTN</name>
<dbReference type="KEGG" id="sbat:G4Z16_30830"/>
<gene>
    <name evidence="2" type="ORF">G4Z16_30830</name>
</gene>
<feature type="compositionally biased region" description="Pro residues" evidence="1">
    <location>
        <begin position="272"/>
        <end position="291"/>
    </location>
</feature>
<proteinExistence type="predicted"/>
<keyword evidence="3" id="KW-1185">Reference proteome</keyword>
<accession>A0A7T1TBT8</accession>
<sequence>MGYGARHEHGTDGEQAGRGYGLLVAATPPGRHPAVSATEALPALAATHPSVLLGTGTGSVVQLADPGDPNTVLSHLRTAAAHDGPLLVYLSGQLMLDSREHLPHLALTRSTPRSVRYTGLPWHWLSAEFGRRPPGLTAVIADLVADEMMWQRRSQHHLAGGLVLYGSLSAPPARRGTSAPEYSRALAAVLRVSRVRPPLDELHQLTLHQAGFGFGDTERMLLGTGPSPASSGTGYVPAPAPGAAAPPASVPAPATPVGPPPVEFTAATVTPLPAPAAPAVPPRPSSPPPAPTRAAPTPQAPGAGPAQPDASAPEAPPPGTDDEAPADVPAGVHDAIYQAAREGRHSEAATMAAQWETAALRASGPHSKEAVHWVEVRADLAHQAGDAGRACTLWLQAAAVRLQRGQATDAVEVFGAVDRAHHCWHQVTDPAQAYPLGVQLAELRELAPGRRPGAVRDVRDRLASLTAAPGEQAAAG</sequence>
<protein>
    <submittedName>
        <fullName evidence="2">Uncharacterized protein</fullName>
    </submittedName>
</protein>
<feature type="compositionally biased region" description="Pro residues" evidence="1">
    <location>
        <begin position="248"/>
        <end position="262"/>
    </location>
</feature>
<feature type="compositionally biased region" description="Low complexity" evidence="1">
    <location>
        <begin position="292"/>
        <end position="313"/>
    </location>
</feature>
<dbReference type="Proteomes" id="UP000595046">
    <property type="component" value="Chromosome"/>
</dbReference>
<evidence type="ECO:0000313" key="2">
    <source>
        <dbReference type="EMBL" id="QPP10087.1"/>
    </source>
</evidence>